<feature type="domain" description="PhnB-like" evidence="1">
    <location>
        <begin position="2"/>
        <end position="116"/>
    </location>
</feature>
<dbReference type="SUPFAM" id="SSF54593">
    <property type="entry name" value="Glyoxalase/Bleomycin resistance protein/Dihydroxybiphenyl dioxygenase"/>
    <property type="match status" value="1"/>
</dbReference>
<dbReference type="InterPro" id="IPR028973">
    <property type="entry name" value="PhnB-like"/>
</dbReference>
<dbReference type="PIRSF" id="PIRSF021700">
    <property type="entry name" value="3_dmu_93_MTrfase"/>
    <property type="match status" value="1"/>
</dbReference>
<proteinExistence type="predicted"/>
<keyword evidence="3" id="KW-1185">Reference proteome</keyword>
<gene>
    <name evidence="2" type="ORF">RM779_14955</name>
</gene>
<reference evidence="3" key="1">
    <citation type="submission" date="2023-07" db="EMBL/GenBank/DDBJ databases">
        <title>30 novel species of actinomycetes from the DSMZ collection.</title>
        <authorList>
            <person name="Nouioui I."/>
        </authorList>
    </citation>
    <scope>NUCLEOTIDE SEQUENCE [LARGE SCALE GENOMIC DNA]</scope>
    <source>
        <strain evidence="3">DSM 41886</strain>
    </source>
</reference>
<dbReference type="RefSeq" id="WP_311618184.1">
    <property type="nucleotide sequence ID" value="NZ_JAVREV010000007.1"/>
</dbReference>
<organism evidence="2 3">
    <name type="scientific">Streptomyces johnsoniae</name>
    <dbReference type="NCBI Taxonomy" id="3075532"/>
    <lineage>
        <taxon>Bacteria</taxon>
        <taxon>Bacillati</taxon>
        <taxon>Actinomycetota</taxon>
        <taxon>Actinomycetes</taxon>
        <taxon>Kitasatosporales</taxon>
        <taxon>Streptomycetaceae</taxon>
        <taxon>Streptomyces</taxon>
    </lineage>
</organism>
<name>A0ABU2S886_9ACTN</name>
<evidence type="ECO:0000259" key="1">
    <source>
        <dbReference type="Pfam" id="PF06983"/>
    </source>
</evidence>
<evidence type="ECO:0000313" key="3">
    <source>
        <dbReference type="Proteomes" id="UP001183615"/>
    </source>
</evidence>
<sequence length="156" mass="17037">MQKITTHLWFDSQAEDAVELYTSVFGDSRVTRVQRYGAVGPGPEGTVMTINFELAGQEFIALNGGPEFPFTEAISLYVDCASQQEVDELWARLSAGGQEGPCGWLKDRFGLSWQIVPRVLTDLLSDQDPAASGRVMKAMLGMGKLDIQALREAHAG</sequence>
<dbReference type="Gene3D" id="3.10.180.10">
    <property type="entry name" value="2,3-Dihydroxybiphenyl 1,2-Dioxygenase, domain 1"/>
    <property type="match status" value="1"/>
</dbReference>
<dbReference type="CDD" id="cd06588">
    <property type="entry name" value="PhnB_like"/>
    <property type="match status" value="1"/>
</dbReference>
<accession>A0ABU2S886</accession>
<evidence type="ECO:0000313" key="2">
    <source>
        <dbReference type="EMBL" id="MDT0443880.1"/>
    </source>
</evidence>
<comment type="caution">
    <text evidence="2">The sequence shown here is derived from an EMBL/GenBank/DDBJ whole genome shotgun (WGS) entry which is preliminary data.</text>
</comment>
<dbReference type="InterPro" id="IPR009725">
    <property type="entry name" value="3_dmu_93_MTrfase"/>
</dbReference>
<dbReference type="EMBL" id="JAVREV010000007">
    <property type="protein sequence ID" value="MDT0443880.1"/>
    <property type="molecule type" value="Genomic_DNA"/>
</dbReference>
<dbReference type="Proteomes" id="UP001183615">
    <property type="component" value="Unassembled WGS sequence"/>
</dbReference>
<dbReference type="PANTHER" id="PTHR33990">
    <property type="entry name" value="PROTEIN YJDN-RELATED"/>
    <property type="match status" value="1"/>
</dbReference>
<dbReference type="Pfam" id="PF06983">
    <property type="entry name" value="3-dmu-9_3-mt"/>
    <property type="match status" value="1"/>
</dbReference>
<protein>
    <submittedName>
        <fullName evidence="2">VOC family protein</fullName>
    </submittedName>
</protein>
<dbReference type="InterPro" id="IPR029068">
    <property type="entry name" value="Glyas_Bleomycin-R_OHBP_Dase"/>
</dbReference>